<dbReference type="Proteomes" id="UP000034182">
    <property type="component" value="Unassembled WGS sequence"/>
</dbReference>
<evidence type="ECO:0000313" key="1">
    <source>
        <dbReference type="EMBL" id="KKY16630.1"/>
    </source>
</evidence>
<sequence length="351" mass="37852">MLFFHTFQIRCGISIGLRLAIPRLLSSNGNDIGACLGSCVLLGYGGAGLNLDLTNQNNCQCYTESTDLVVDPSAVAAVLIPSVAVPVPFTAVGELGPTIQPPGNRATLWTVGSDRAAFFERSWPESADHLSTYRFPHVKPAKCVNPVIDPPERFCAESCAAVIGLAQYLRPISGNTECISAESFGSFIGLAQYLFPVSRDTECVSAESLDSFIGFAQYLCPISGDIECVSAESFASFIERPEPISPNRVPNALSSVGRPSFSEWTYAEHTYSERAKPLASNSIISAFGAVAICQLALFERPELQHFEPVSTHRAPDAFITKRQFAINKRADPCSSKLAFADRTPVVLTAKC</sequence>
<organism evidence="1 2">
    <name type="scientific">Diplodia seriata</name>
    <dbReference type="NCBI Taxonomy" id="420778"/>
    <lineage>
        <taxon>Eukaryota</taxon>
        <taxon>Fungi</taxon>
        <taxon>Dikarya</taxon>
        <taxon>Ascomycota</taxon>
        <taxon>Pezizomycotina</taxon>
        <taxon>Dothideomycetes</taxon>
        <taxon>Dothideomycetes incertae sedis</taxon>
        <taxon>Botryosphaeriales</taxon>
        <taxon>Botryosphaeriaceae</taxon>
        <taxon>Diplodia</taxon>
    </lineage>
</organism>
<evidence type="ECO:0000313" key="2">
    <source>
        <dbReference type="Proteomes" id="UP000034182"/>
    </source>
</evidence>
<dbReference type="EMBL" id="LAQI01000166">
    <property type="protein sequence ID" value="KKY16630.1"/>
    <property type="molecule type" value="Genomic_DNA"/>
</dbReference>
<gene>
    <name evidence="1" type="ORF">UCDDS831_g06878</name>
</gene>
<reference evidence="1 2" key="2">
    <citation type="submission" date="2015-05" db="EMBL/GenBank/DDBJ databases">
        <title>Distinctive expansion of gene families associated with plant cell wall degradation and secondary metabolism in the genomes of grapevine trunk pathogens.</title>
        <authorList>
            <person name="Lawrence D.P."/>
            <person name="Travadon R."/>
            <person name="Rolshausen P.E."/>
            <person name="Baumgartner K."/>
        </authorList>
    </citation>
    <scope>NUCLEOTIDE SEQUENCE [LARGE SCALE GENOMIC DNA]</scope>
    <source>
        <strain evidence="1">DS831</strain>
    </source>
</reference>
<name>A0A0G2GI24_9PEZI</name>
<dbReference type="AlphaFoldDB" id="A0A0G2GI24"/>
<protein>
    <submittedName>
        <fullName evidence="1">Uncharacterized protein</fullName>
    </submittedName>
</protein>
<accession>A0A0G2GI24</accession>
<comment type="caution">
    <text evidence="1">The sequence shown here is derived from an EMBL/GenBank/DDBJ whole genome shotgun (WGS) entry which is preliminary data.</text>
</comment>
<reference evidence="1 2" key="1">
    <citation type="submission" date="2015-03" db="EMBL/GenBank/DDBJ databases">
        <authorList>
            <person name="Morales-Cruz A."/>
            <person name="Amrine K.C."/>
            <person name="Cantu D."/>
        </authorList>
    </citation>
    <scope>NUCLEOTIDE SEQUENCE [LARGE SCALE GENOMIC DNA]</scope>
    <source>
        <strain evidence="1">DS831</strain>
    </source>
</reference>
<proteinExistence type="predicted"/>